<evidence type="ECO:0000259" key="4">
    <source>
        <dbReference type="PROSITE" id="PS50234"/>
    </source>
</evidence>
<comment type="caution">
    <text evidence="5">The sequence shown here is derived from an EMBL/GenBank/DDBJ whole genome shotgun (WGS) entry which is preliminary data.</text>
</comment>
<feature type="repeat" description="WD" evidence="3">
    <location>
        <begin position="529"/>
        <end position="570"/>
    </location>
</feature>
<dbReference type="InterPro" id="IPR001680">
    <property type="entry name" value="WD40_rpt"/>
</dbReference>
<feature type="repeat" description="WD" evidence="3">
    <location>
        <begin position="487"/>
        <end position="528"/>
    </location>
</feature>
<evidence type="ECO:0000256" key="2">
    <source>
        <dbReference type="ARBA" id="ARBA00022737"/>
    </source>
</evidence>
<dbReference type="Gene3D" id="2.60.40.10">
    <property type="entry name" value="Immunoglobulins"/>
    <property type="match status" value="4"/>
</dbReference>
<dbReference type="PROSITE" id="PS50082">
    <property type="entry name" value="WD_REPEATS_2"/>
    <property type="match status" value="4"/>
</dbReference>
<dbReference type="PROSITE" id="PS00678">
    <property type="entry name" value="WD_REPEATS_1"/>
    <property type="match status" value="3"/>
</dbReference>
<name>A0A1M3L6W9_9BACT</name>
<dbReference type="SMART" id="SM00320">
    <property type="entry name" value="WD40"/>
    <property type="match status" value="6"/>
</dbReference>
<keyword evidence="1 3" id="KW-0853">WD repeat</keyword>
<dbReference type="PANTHER" id="PTHR22847">
    <property type="entry name" value="WD40 REPEAT PROTEIN"/>
    <property type="match status" value="1"/>
</dbReference>
<dbReference type="PANTHER" id="PTHR22847:SF637">
    <property type="entry name" value="WD REPEAT DOMAIN 5B"/>
    <property type="match status" value="1"/>
</dbReference>
<dbReference type="SUPFAM" id="SSF53300">
    <property type="entry name" value="vWA-like"/>
    <property type="match status" value="1"/>
</dbReference>
<dbReference type="Pfam" id="PF00400">
    <property type="entry name" value="WD40"/>
    <property type="match status" value="4"/>
</dbReference>
<accession>A0A1M3L6W9</accession>
<dbReference type="Gene3D" id="3.40.50.410">
    <property type="entry name" value="von Willebrand factor, type A domain"/>
    <property type="match status" value="1"/>
</dbReference>
<dbReference type="CDD" id="cd00200">
    <property type="entry name" value="WD40"/>
    <property type="match status" value="1"/>
</dbReference>
<dbReference type="InterPro" id="IPR013783">
    <property type="entry name" value="Ig-like_fold"/>
</dbReference>
<dbReference type="InterPro" id="IPR036465">
    <property type="entry name" value="vWFA_dom_sf"/>
</dbReference>
<evidence type="ECO:0000256" key="3">
    <source>
        <dbReference type="PROSITE-ProRule" id="PRU00221"/>
    </source>
</evidence>
<gene>
    <name evidence="5" type="ORF">BGO89_01650</name>
</gene>
<dbReference type="Proteomes" id="UP000184233">
    <property type="component" value="Unassembled WGS sequence"/>
</dbReference>
<protein>
    <recommendedName>
        <fullName evidence="4">VWFA domain-containing protein</fullName>
    </recommendedName>
</protein>
<dbReference type="SMART" id="SM00327">
    <property type="entry name" value="VWA"/>
    <property type="match status" value="1"/>
</dbReference>
<dbReference type="InterPro" id="IPR015943">
    <property type="entry name" value="WD40/YVTN_repeat-like_dom_sf"/>
</dbReference>
<evidence type="ECO:0000256" key="1">
    <source>
        <dbReference type="ARBA" id="ARBA00022574"/>
    </source>
</evidence>
<evidence type="ECO:0000313" key="5">
    <source>
        <dbReference type="EMBL" id="OJX61307.1"/>
    </source>
</evidence>
<dbReference type="Pfam" id="PF00092">
    <property type="entry name" value="VWA"/>
    <property type="match status" value="1"/>
</dbReference>
<sequence length="1434" mass="151642">MTMRTATLFVLCTLLTTIGLTAQSFVVMNVDSRNYPAISTRVFGFNGSGDLETIESGANDITVREDGQVLPSQTVCPPAGTARILSLMVACDISASTQAQVLDIQKTGAKAIEAVLTNPADEAGLIGYDQHPMLQLGPTSNRPRFASAVDALQVGKGTNLTNGLNESPMGAINQLLNARYDRTLLLMTDGNTRIDVEALLSLARTFHIRIYVIGVGTPVSESLRTLATESGGTWAENIQTALEATIHARAFVADAKQLGSCTVSWTASANCNADRAIVLTRTTTTRNRSYSVPVGSRSLLDASTTGLAFGEVAVSSSATRTVTLTARNKPVTITNIVVDNPRFTITSGAVPPNVTLQPDQSHDITIRYDAQDSTGQFATITVTSDACSSQTIRAKAGFRSRDNTLRVVSPNGGETLTAGIDTVITWTGSLPDDPVRIDLSTDDGTTWASLTESATGLSYRWVPGPVQTTHAKVRIQQTVIDASKVVVLSGEQPLYTAEFVAGGTRAVTGGHDGGVNLWNAQTGEHIARLGTHGDWVSSVAGHPTQPVVASGSFDGTVRFFDIDTRQLIQTIPVGSRVWSLVFSKDGSKLYVGQDNALTVIQNGAIAGQQTQVTGAVHSIVMNGDGTRLVCGEGQTAVIRDVNQMDVIQRFTGHTGPVYSADISPDGSTVVSGSADLTVRTWNASTGQQRTQSNPSSGSILSVRYSPNGSQILAAGGDGTAKFLDAGTLRMTNFLAGHRGLVYSARYGQNGTSVITASTDFTARIWNLGGLRLTEDVSDATFSVVGGTATGSDVDMGTVMVRNGIDKTATVVRNTGTTPLAIRSVRLASGDLTDFDMVSVPTSTMLAPGAALDVEFAFAPTAAGARSADLDIETGTGTIRTRVFGNGTLPQLQVPYLVDFGRKVANLGTNDTTIVISLPASATEAVRVTGTSLTGPASGQFSIVQGGGFFTLAPGETRSLILRFEPTDLGRFAAQVTLTTESGAPIVVKLYGEGSGDATISTVQSVVFDVDACNSTPVERTITVSNTGNSSLLLFEARVAGLNASEFTITPVGSIQFPLELAAKAKQDFIIRFTPMIPGIRTAQAIFTSTAMNAIGGETYTQLVARKDSIGFELTRPVVAFDNVPENTPATETFQILNTGTVSLRWPKGPIELGTFRIESILPDVTPPGGISTVVVRFRGGTAGNAYTASYTFMDSTCNHNQTLQFRATVSTYIGVLLRADTMRVHTDRGIDVPVYITDKINLDRTTVRDIDVDVIVNATLLMPSGQTPVGTVSNGMRTIPVRITIPAGNDSLATTLRFHSLWGNDTASTVAFTNIRVADTILVRTQPGQVILDDLCRQGGPRLIKLAAQGAGIHVSPQPATGPATIDVAVVERGHTTVTVVDMTGRTLATIVDRYLQPGVYRLPFDVTTMSNGAYYILMTTPTERRSQRLEISK</sequence>
<dbReference type="SUPFAM" id="SSF50978">
    <property type="entry name" value="WD40 repeat-like"/>
    <property type="match status" value="1"/>
</dbReference>
<dbReference type="STRING" id="1895771.BGO89_01650"/>
<feature type="repeat" description="WD" evidence="3">
    <location>
        <begin position="650"/>
        <end position="691"/>
    </location>
</feature>
<dbReference type="CDD" id="cd00198">
    <property type="entry name" value="vWFA"/>
    <property type="match status" value="1"/>
</dbReference>
<organism evidence="5 6">
    <name type="scientific">Candidatus Kapaibacterium thiocyanatum</name>
    <dbReference type="NCBI Taxonomy" id="1895771"/>
    <lineage>
        <taxon>Bacteria</taxon>
        <taxon>Pseudomonadati</taxon>
        <taxon>Candidatus Kapaibacteriota</taxon>
        <taxon>Candidatus Kapaibacteriia</taxon>
        <taxon>Candidatus Kapaibacteriales</taxon>
        <taxon>Candidatus Kapaibacteriaceae</taxon>
        <taxon>Candidatus Kapaibacterium</taxon>
    </lineage>
</organism>
<dbReference type="InterPro" id="IPR002035">
    <property type="entry name" value="VWF_A"/>
</dbReference>
<dbReference type="PROSITE" id="PS50294">
    <property type="entry name" value="WD_REPEATS_REGION"/>
    <property type="match status" value="3"/>
</dbReference>
<feature type="repeat" description="WD" evidence="3">
    <location>
        <begin position="734"/>
        <end position="767"/>
    </location>
</feature>
<keyword evidence="2" id="KW-0677">Repeat</keyword>
<proteinExistence type="predicted"/>
<evidence type="ECO:0000313" key="6">
    <source>
        <dbReference type="Proteomes" id="UP000184233"/>
    </source>
</evidence>
<dbReference type="NCBIfam" id="NF012200">
    <property type="entry name" value="choice_anch_D"/>
    <property type="match status" value="3"/>
</dbReference>
<dbReference type="SUPFAM" id="SSF50969">
    <property type="entry name" value="YVTN repeat-like/Quinoprotein amine dehydrogenase"/>
    <property type="match status" value="1"/>
</dbReference>
<reference evidence="5 6" key="1">
    <citation type="submission" date="2016-09" db="EMBL/GenBank/DDBJ databases">
        <title>Genome-resolved meta-omics ties microbial dynamics to process performance in biotechnology for thiocyanate degradation.</title>
        <authorList>
            <person name="Kantor R.S."/>
            <person name="Huddy R.J."/>
            <person name="Iyer R."/>
            <person name="Thomas B.C."/>
            <person name="Brown C.T."/>
            <person name="Anantharaman K."/>
            <person name="Tringe S."/>
            <person name="Hettich R.L."/>
            <person name="Harrison S.T."/>
            <person name="Banfield J.F."/>
        </authorList>
    </citation>
    <scope>NUCLEOTIDE SEQUENCE [LARGE SCALE GENOMIC DNA]</scope>
    <source>
        <strain evidence="5">59-99</strain>
    </source>
</reference>
<dbReference type="Gene3D" id="2.130.10.10">
    <property type="entry name" value="YVTN repeat-like/Quinoprotein amine dehydrogenase"/>
    <property type="match status" value="3"/>
</dbReference>
<dbReference type="PROSITE" id="PS50234">
    <property type="entry name" value="VWFA"/>
    <property type="match status" value="1"/>
</dbReference>
<dbReference type="InterPro" id="IPR011044">
    <property type="entry name" value="Quino_amine_DH_bsu"/>
</dbReference>
<dbReference type="EMBL" id="MKVH01000002">
    <property type="protein sequence ID" value="OJX61307.1"/>
    <property type="molecule type" value="Genomic_DNA"/>
</dbReference>
<dbReference type="InterPro" id="IPR019775">
    <property type="entry name" value="WD40_repeat_CS"/>
</dbReference>
<dbReference type="InterPro" id="IPR036322">
    <property type="entry name" value="WD40_repeat_dom_sf"/>
</dbReference>
<feature type="domain" description="VWFA" evidence="4">
    <location>
        <begin position="86"/>
        <end position="232"/>
    </location>
</feature>